<dbReference type="EMBL" id="CVQV01000003">
    <property type="protein sequence ID" value="CRK74471.1"/>
    <property type="molecule type" value="Genomic_DNA"/>
</dbReference>
<dbReference type="Gene3D" id="3.90.245.10">
    <property type="entry name" value="Ribonucleoside hydrolase-like"/>
    <property type="match status" value="1"/>
</dbReference>
<proteinExistence type="predicted"/>
<evidence type="ECO:0000259" key="3">
    <source>
        <dbReference type="Pfam" id="PF01156"/>
    </source>
</evidence>
<organism evidence="4 5">
    <name type="scientific">Nereida ignava</name>
    <dbReference type="NCBI Taxonomy" id="282199"/>
    <lineage>
        <taxon>Bacteria</taxon>
        <taxon>Pseudomonadati</taxon>
        <taxon>Pseudomonadota</taxon>
        <taxon>Alphaproteobacteria</taxon>
        <taxon>Rhodobacterales</taxon>
        <taxon>Roseobacteraceae</taxon>
        <taxon>Nereida</taxon>
    </lineage>
</organism>
<evidence type="ECO:0000256" key="2">
    <source>
        <dbReference type="ARBA" id="ARBA00023295"/>
    </source>
</evidence>
<dbReference type="Proteomes" id="UP000048949">
    <property type="component" value="Unassembled WGS sequence"/>
</dbReference>
<keyword evidence="2 4" id="KW-0326">Glycosidase</keyword>
<sequence>MKMIIDTDPGVDDALAIALACVMDEIKLIGLTTVFGNTYVEQSARNARYMLDMLKHKAPVAKGAAFALGRDSHDPSDYVHGPEGFGALTDIPQIGFDDPRSAAQFLVDAAAEHKGELVICPIGPLTNIALALELDPNFAANVKDVILMGGAYQHAGNITPHAEANIYNDAAAADAVFASDLNVTMVGLDATMQTLLTWDDFVQMGKDAPRVGGFIRDISDFYLRFYRSIGIEGGCAMHDSMAVLVAAFPERFTFENSGLQVILEGDELGRTCADPSRKKTRIAMGVDTSWAVPYVKSEIARLS</sequence>
<dbReference type="InterPro" id="IPR023186">
    <property type="entry name" value="IUNH"/>
</dbReference>
<dbReference type="SUPFAM" id="SSF53590">
    <property type="entry name" value="Nucleoside hydrolase"/>
    <property type="match status" value="1"/>
</dbReference>
<evidence type="ECO:0000313" key="5">
    <source>
        <dbReference type="Proteomes" id="UP000048949"/>
    </source>
</evidence>
<dbReference type="CDD" id="cd02650">
    <property type="entry name" value="nuc_hydro_CaPnhB"/>
    <property type="match status" value="1"/>
</dbReference>
<dbReference type="GO" id="GO:0008477">
    <property type="term" value="F:purine nucleosidase activity"/>
    <property type="evidence" value="ECO:0007669"/>
    <property type="project" value="TreeGrafter"/>
</dbReference>
<dbReference type="InterPro" id="IPR036452">
    <property type="entry name" value="Ribo_hydro-like"/>
</dbReference>
<keyword evidence="1 4" id="KW-0378">Hydrolase</keyword>
<dbReference type="GO" id="GO:0006152">
    <property type="term" value="P:purine nucleoside catabolic process"/>
    <property type="evidence" value="ECO:0007669"/>
    <property type="project" value="TreeGrafter"/>
</dbReference>
<reference evidence="4 5" key="1">
    <citation type="submission" date="2015-04" db="EMBL/GenBank/DDBJ databases">
        <authorList>
            <person name="Syromyatnikov M.Y."/>
            <person name="Popov V.N."/>
        </authorList>
    </citation>
    <scope>NUCLEOTIDE SEQUENCE [LARGE SCALE GENOMIC DNA]</scope>
    <source>
        <strain evidence="4 5">CECT 5292</strain>
    </source>
</reference>
<gene>
    <name evidence="4" type="primary">rihB</name>
    <name evidence="4" type="ORF">NIG5292_00501</name>
</gene>
<dbReference type="PANTHER" id="PTHR12304:SF4">
    <property type="entry name" value="URIDINE NUCLEOSIDASE"/>
    <property type="match status" value="1"/>
</dbReference>
<dbReference type="Pfam" id="PF01156">
    <property type="entry name" value="IU_nuc_hydro"/>
    <property type="match status" value="1"/>
</dbReference>
<dbReference type="EC" id="3.2.2.8" evidence="4"/>
<dbReference type="AlphaFoldDB" id="A0A0U1NID0"/>
<evidence type="ECO:0000313" key="4">
    <source>
        <dbReference type="EMBL" id="CRK74471.1"/>
    </source>
</evidence>
<dbReference type="GO" id="GO:0005829">
    <property type="term" value="C:cytosol"/>
    <property type="evidence" value="ECO:0007669"/>
    <property type="project" value="TreeGrafter"/>
</dbReference>
<accession>A0A0U1NID0</accession>
<feature type="domain" description="Inosine/uridine-preferring nucleoside hydrolase" evidence="3">
    <location>
        <begin position="3"/>
        <end position="288"/>
    </location>
</feature>
<dbReference type="STRING" id="282199.GCA_001049735_00501"/>
<dbReference type="GO" id="GO:0050263">
    <property type="term" value="F:ribosylpyrimidine nucleosidase activity"/>
    <property type="evidence" value="ECO:0007669"/>
    <property type="project" value="UniProtKB-EC"/>
</dbReference>
<dbReference type="InterPro" id="IPR001910">
    <property type="entry name" value="Inosine/uridine_hydrolase_dom"/>
</dbReference>
<name>A0A0U1NID0_9RHOB</name>
<keyword evidence="5" id="KW-1185">Reference proteome</keyword>
<protein>
    <submittedName>
        <fullName evidence="4">Pyrimidine-specific ribonucleoside hydrolase RihB</fullName>
        <ecNumber evidence="4">3.2.2.8</ecNumber>
    </submittedName>
</protein>
<dbReference type="RefSeq" id="WP_048597777.1">
    <property type="nucleotide sequence ID" value="NZ_CBFHGK010000001.1"/>
</dbReference>
<evidence type="ECO:0000256" key="1">
    <source>
        <dbReference type="ARBA" id="ARBA00022801"/>
    </source>
</evidence>
<dbReference type="PANTHER" id="PTHR12304">
    <property type="entry name" value="INOSINE-URIDINE PREFERRING NUCLEOSIDE HYDROLASE"/>
    <property type="match status" value="1"/>
</dbReference>